<dbReference type="InterPro" id="IPR050856">
    <property type="entry name" value="Biotin_carboxylase_complex"/>
</dbReference>
<evidence type="ECO:0000256" key="2">
    <source>
        <dbReference type="ARBA" id="ARBA00022598"/>
    </source>
</evidence>
<dbReference type="Gene3D" id="3.30.470.20">
    <property type="entry name" value="ATP-grasp fold, B domain"/>
    <property type="match status" value="1"/>
</dbReference>
<dbReference type="EMBL" id="NRRL01000199">
    <property type="protein sequence ID" value="MBK1671476.1"/>
    <property type="molecule type" value="Genomic_DNA"/>
</dbReference>
<dbReference type="PROSITE" id="PS00188">
    <property type="entry name" value="BIOTIN"/>
    <property type="match status" value="1"/>
</dbReference>
<evidence type="ECO:0000259" key="8">
    <source>
        <dbReference type="PROSITE" id="PS50975"/>
    </source>
</evidence>
<keyword evidence="4 6" id="KW-0067">ATP-binding</keyword>
<feature type="domain" description="Biotin carboxylation" evidence="9">
    <location>
        <begin position="1"/>
        <end position="455"/>
    </location>
</feature>
<dbReference type="RefSeq" id="WP_200344391.1">
    <property type="nucleotide sequence ID" value="NZ_NRRL01000199.1"/>
</dbReference>
<dbReference type="PROSITE" id="PS50968">
    <property type="entry name" value="BIOTINYL_LIPOYL"/>
    <property type="match status" value="1"/>
</dbReference>
<proteinExistence type="predicted"/>
<dbReference type="SUPFAM" id="SSF56059">
    <property type="entry name" value="Glutathione synthetase ATP-binding domain-like"/>
    <property type="match status" value="1"/>
</dbReference>
<dbReference type="Pfam" id="PF21139">
    <property type="entry name" value="BT_MCC_alpha"/>
    <property type="match status" value="1"/>
</dbReference>
<dbReference type="Proteomes" id="UP001296873">
    <property type="component" value="Unassembled WGS sequence"/>
</dbReference>
<dbReference type="PROSITE" id="PS00866">
    <property type="entry name" value="CPSASE_1"/>
    <property type="match status" value="1"/>
</dbReference>
<comment type="caution">
    <text evidence="10">The sequence shown here is derived from an EMBL/GenBank/DDBJ whole genome shotgun (WGS) entry which is preliminary data.</text>
</comment>
<dbReference type="PROSITE" id="PS50975">
    <property type="entry name" value="ATP_GRASP"/>
    <property type="match status" value="1"/>
</dbReference>
<dbReference type="Pfam" id="PF00289">
    <property type="entry name" value="Biotin_carb_N"/>
    <property type="match status" value="1"/>
</dbReference>
<dbReference type="InterPro" id="IPR016185">
    <property type="entry name" value="PreATP-grasp_dom_sf"/>
</dbReference>
<dbReference type="InterPro" id="IPR011054">
    <property type="entry name" value="Rudment_hybrid_motif"/>
</dbReference>
<comment type="cofactor">
    <cofactor evidence="1">
        <name>biotin</name>
        <dbReference type="ChEBI" id="CHEBI:57586"/>
    </cofactor>
</comment>
<keyword evidence="5" id="KW-0092">Biotin</keyword>
<evidence type="ECO:0000256" key="4">
    <source>
        <dbReference type="ARBA" id="ARBA00022840"/>
    </source>
</evidence>
<dbReference type="SUPFAM" id="SSF51246">
    <property type="entry name" value="Rudiment single hybrid motif"/>
    <property type="match status" value="1"/>
</dbReference>
<dbReference type="PANTHER" id="PTHR18866">
    <property type="entry name" value="CARBOXYLASE:PYRUVATE/ACETYL-COA/PROPIONYL-COA CARBOXYLASE"/>
    <property type="match status" value="1"/>
</dbReference>
<feature type="domain" description="Lipoyl-binding" evidence="7">
    <location>
        <begin position="598"/>
        <end position="674"/>
    </location>
</feature>
<dbReference type="InterPro" id="IPR013815">
    <property type="entry name" value="ATP_grasp_subdomain_1"/>
</dbReference>
<evidence type="ECO:0000259" key="9">
    <source>
        <dbReference type="PROSITE" id="PS50979"/>
    </source>
</evidence>
<dbReference type="InterPro" id="IPR011053">
    <property type="entry name" value="Single_hybrid_motif"/>
</dbReference>
<dbReference type="InterPro" id="IPR011764">
    <property type="entry name" value="Biotin_carboxylation_dom"/>
</dbReference>
<keyword evidence="2" id="KW-0436">Ligase</keyword>
<feature type="domain" description="ATP-grasp" evidence="8">
    <location>
        <begin position="120"/>
        <end position="320"/>
    </location>
</feature>
<dbReference type="Pfam" id="PF02786">
    <property type="entry name" value="CPSase_L_D2"/>
    <property type="match status" value="1"/>
</dbReference>
<dbReference type="Gene3D" id="3.30.700.40">
    <property type="match status" value="1"/>
</dbReference>
<dbReference type="Pfam" id="PF00364">
    <property type="entry name" value="Biotin_lipoyl"/>
    <property type="match status" value="1"/>
</dbReference>
<dbReference type="InterPro" id="IPR001882">
    <property type="entry name" value="Biotin_BS"/>
</dbReference>
<evidence type="ECO:0000256" key="5">
    <source>
        <dbReference type="ARBA" id="ARBA00023267"/>
    </source>
</evidence>
<evidence type="ECO:0000259" key="7">
    <source>
        <dbReference type="PROSITE" id="PS50968"/>
    </source>
</evidence>
<evidence type="ECO:0000256" key="1">
    <source>
        <dbReference type="ARBA" id="ARBA00001953"/>
    </source>
</evidence>
<keyword evidence="11" id="KW-1185">Reference proteome</keyword>
<dbReference type="InterPro" id="IPR005481">
    <property type="entry name" value="BC-like_N"/>
</dbReference>
<dbReference type="Gene3D" id="2.40.50.100">
    <property type="match status" value="1"/>
</dbReference>
<dbReference type="InterPro" id="IPR000089">
    <property type="entry name" value="Biotin_lipoyl"/>
</dbReference>
<gene>
    <name evidence="10" type="ORF">CKO28_26105</name>
</gene>
<organism evidence="10 11">
    <name type="scientific">Rhodovibrio sodomensis</name>
    <dbReference type="NCBI Taxonomy" id="1088"/>
    <lineage>
        <taxon>Bacteria</taxon>
        <taxon>Pseudomonadati</taxon>
        <taxon>Pseudomonadota</taxon>
        <taxon>Alphaproteobacteria</taxon>
        <taxon>Rhodospirillales</taxon>
        <taxon>Rhodovibrionaceae</taxon>
        <taxon>Rhodovibrio</taxon>
    </lineage>
</organism>
<evidence type="ECO:0000256" key="6">
    <source>
        <dbReference type="PROSITE-ProRule" id="PRU00409"/>
    </source>
</evidence>
<reference evidence="10 11" key="1">
    <citation type="journal article" date="2020" name="Microorganisms">
        <title>Osmotic Adaptation and Compatible Solute Biosynthesis of Phototrophic Bacteria as Revealed from Genome Analyses.</title>
        <authorList>
            <person name="Imhoff J.F."/>
            <person name="Rahn T."/>
            <person name="Kunzel S."/>
            <person name="Keller A."/>
            <person name="Neulinger S.C."/>
        </authorList>
    </citation>
    <scope>NUCLEOTIDE SEQUENCE [LARGE SCALE GENOMIC DNA]</scope>
    <source>
        <strain evidence="10 11">DSM 9895</strain>
    </source>
</reference>
<dbReference type="PROSITE" id="PS00867">
    <property type="entry name" value="CPSASE_2"/>
    <property type="match status" value="1"/>
</dbReference>
<dbReference type="CDD" id="cd06850">
    <property type="entry name" value="biotinyl_domain"/>
    <property type="match status" value="1"/>
</dbReference>
<dbReference type="Gene3D" id="3.30.1490.20">
    <property type="entry name" value="ATP-grasp fold, A domain"/>
    <property type="match status" value="1"/>
</dbReference>
<dbReference type="Gene3D" id="3.40.50.20">
    <property type="match status" value="1"/>
</dbReference>
<protein>
    <submittedName>
        <fullName evidence="10">3-methylcrotonyl-CoA carboxylase</fullName>
    </submittedName>
</protein>
<evidence type="ECO:0000256" key="3">
    <source>
        <dbReference type="ARBA" id="ARBA00022741"/>
    </source>
</evidence>
<accession>A0ABS1DLR2</accession>
<dbReference type="SMART" id="SM00878">
    <property type="entry name" value="Biotin_carb_C"/>
    <property type="match status" value="1"/>
</dbReference>
<dbReference type="InterPro" id="IPR048429">
    <property type="entry name" value="MCC_alpha_BT"/>
</dbReference>
<sequence length="685" mass="72262">MLASVLIANRGEIACRIVRTARAMGLSTVAVYSDADRDALHVQLADDAVRLGPASAAESYLNVDALLHAIRVSGAESVHPGYGFLAENADFAQAVEAAGATWIGPPPAAIRAMGSKAAAKARMAEAGVPLVPGYHGDDQDPERLAAEAAQVGYPLLIKASAGGGGKGMRVVERSDEFADQLAAAKRESKASFGDDRVLLERYLQKPRHIEVQVFADTHGNAVHLHERDCSPQRRHQKVLEEAPAPGMTAEKRAEMGQAAVAAARAIGYVGAGTVEFIAEGEPGAEAFYFMEMNTRLQVEHPVTEAITGQDLVAWQLRVAAGEPLPLAQDAIPLDGHAVEVRLYAEDPARDFLPATGPLTRLRLADGLPPNGVLGVRVDTGVREGDTVTPHYDPMLAKVIAHGPDRPAALRRLKRALEATQVGGCVANLGFLCRLVDHPELRAGPVDTGFIARHADTLQAPPALPDAALALAALAEAQARDHAVRLEAAAAPDPHAPWHAADGWRLNDDRHLDFTFLEGEVEHAVRLTFIRDGALLALPAGEVAARVLSAQVTGGTVELSAEVDGRKRAGCVLRDGELRTVLLGPHAWRLSRRGRLAGAGDADAPAGSLTAPMPGRIATVAVDAGQQVTRGTTLMVLEAMKMEHAIRAPADGTVAELHFAAGDQVSEGTELLRFEPDGDPADGART</sequence>
<dbReference type="Pfam" id="PF02785">
    <property type="entry name" value="Biotin_carb_C"/>
    <property type="match status" value="1"/>
</dbReference>
<dbReference type="InterPro" id="IPR005479">
    <property type="entry name" value="CPAse_ATP-bd"/>
</dbReference>
<name>A0ABS1DLR2_9PROT</name>
<dbReference type="PROSITE" id="PS50979">
    <property type="entry name" value="BC"/>
    <property type="match status" value="1"/>
</dbReference>
<keyword evidence="3 6" id="KW-0547">Nucleotide-binding</keyword>
<evidence type="ECO:0000313" key="11">
    <source>
        <dbReference type="Proteomes" id="UP001296873"/>
    </source>
</evidence>
<dbReference type="SUPFAM" id="SSF51230">
    <property type="entry name" value="Single hybrid motif"/>
    <property type="match status" value="1"/>
</dbReference>
<dbReference type="InterPro" id="IPR011761">
    <property type="entry name" value="ATP-grasp"/>
</dbReference>
<dbReference type="PANTHER" id="PTHR18866:SF33">
    <property type="entry name" value="METHYLCROTONOYL-COA CARBOXYLASE SUBUNIT ALPHA, MITOCHONDRIAL-RELATED"/>
    <property type="match status" value="1"/>
</dbReference>
<dbReference type="InterPro" id="IPR005482">
    <property type="entry name" value="Biotin_COase_C"/>
</dbReference>
<evidence type="ECO:0000313" key="10">
    <source>
        <dbReference type="EMBL" id="MBK1671476.1"/>
    </source>
</evidence>
<dbReference type="SUPFAM" id="SSF52440">
    <property type="entry name" value="PreATP-grasp domain"/>
    <property type="match status" value="1"/>
</dbReference>